<dbReference type="STRING" id="1619234.SAMN05421730_100453"/>
<organism evidence="2 3">
    <name type="scientific">Anaerobium acetethylicum</name>
    <dbReference type="NCBI Taxonomy" id="1619234"/>
    <lineage>
        <taxon>Bacteria</taxon>
        <taxon>Bacillati</taxon>
        <taxon>Bacillota</taxon>
        <taxon>Clostridia</taxon>
        <taxon>Lachnospirales</taxon>
        <taxon>Lachnospiraceae</taxon>
        <taxon>Anaerobium</taxon>
    </lineage>
</organism>
<accession>A0A1D3TRE3</accession>
<dbReference type="Gene3D" id="3.40.50.2000">
    <property type="entry name" value="Glycogen Phosphorylase B"/>
    <property type="match status" value="1"/>
</dbReference>
<evidence type="ECO:0000259" key="1">
    <source>
        <dbReference type="Pfam" id="PF13524"/>
    </source>
</evidence>
<name>A0A1D3TRE3_9FIRM</name>
<proteinExistence type="predicted"/>
<reference evidence="2 3" key="1">
    <citation type="submission" date="2016-09" db="EMBL/GenBank/DDBJ databases">
        <authorList>
            <person name="Capua I."/>
            <person name="De Benedictis P."/>
            <person name="Joannis T."/>
            <person name="Lombin L.H."/>
            <person name="Cattoli G."/>
        </authorList>
    </citation>
    <scope>NUCLEOTIDE SEQUENCE [LARGE SCALE GENOMIC DNA]</scope>
    <source>
        <strain evidence="2 3">GluBS11</strain>
    </source>
</reference>
<evidence type="ECO:0000313" key="2">
    <source>
        <dbReference type="EMBL" id="SCP96267.1"/>
    </source>
</evidence>
<evidence type="ECO:0000313" key="3">
    <source>
        <dbReference type="Proteomes" id="UP000199315"/>
    </source>
</evidence>
<dbReference type="Pfam" id="PF13524">
    <property type="entry name" value="Glyco_trans_1_2"/>
    <property type="match status" value="1"/>
</dbReference>
<dbReference type="GO" id="GO:0016740">
    <property type="term" value="F:transferase activity"/>
    <property type="evidence" value="ECO:0007669"/>
    <property type="project" value="UniProtKB-KW"/>
</dbReference>
<dbReference type="EMBL" id="FMKA01000004">
    <property type="protein sequence ID" value="SCP96267.1"/>
    <property type="molecule type" value="Genomic_DNA"/>
</dbReference>
<gene>
    <name evidence="2" type="ORF">SAMN05421730_100453</name>
</gene>
<dbReference type="AlphaFoldDB" id="A0A1D3TRE3"/>
<protein>
    <submittedName>
        <fullName evidence="2">Glycosyltransferase involved in cell wall bisynthesis</fullName>
    </submittedName>
</protein>
<keyword evidence="3" id="KW-1185">Reference proteome</keyword>
<sequence length="449" mass="52341">MIQTESAYRMQSQGGCKMRILIVAAEVWRSDTSGGNTFTNLFNGMDAEFAQIYCNPGMPSNKICKKYYQFTDIDCIRSILKRQPAGRALEFEDFPDDEVKCEKVEKETGNFYSFFRHHRVQLFYVFKELIWKFSDWKNKEFETFVKEFDPDIIFAPCYGSHILLAMDRYVAELTRKPVISYIMDDHYSMKQFRLSLVYWLNRLALRRNLRKTFPYYDLTYTTTEEQMKECIEAFGCSMKILRKGSDILEIPKKETVNKPIRLIYGGNIYCGRWKTLGEISKALREINKGGVRMVLDIYSGNEIGEKQKALLDDGVNSFFRGAVPPRELKKKYRESDIAIHAESFELQNRLITRLSFSTKIVDCLASGCAVMAVCWNGQSGYRYLKREDAAICIDDLKDIGKTLKEIVDNPDIIRVYAEKAYACSERNHRKSMIQKEMMHDFETILEADR</sequence>
<feature type="domain" description="Spore protein YkvP/CgeB glycosyl transferase-like" evidence="1">
    <location>
        <begin position="316"/>
        <end position="429"/>
    </location>
</feature>
<dbReference type="SUPFAM" id="SSF53756">
    <property type="entry name" value="UDP-Glycosyltransferase/glycogen phosphorylase"/>
    <property type="match status" value="1"/>
</dbReference>
<dbReference type="Proteomes" id="UP000199315">
    <property type="component" value="Unassembled WGS sequence"/>
</dbReference>
<dbReference type="InterPro" id="IPR055259">
    <property type="entry name" value="YkvP/CgeB_Glyco_trans-like"/>
</dbReference>
<keyword evidence="2" id="KW-0808">Transferase</keyword>